<dbReference type="Pfam" id="PF03595">
    <property type="entry name" value="SLAC1"/>
    <property type="match status" value="1"/>
</dbReference>
<dbReference type="KEGG" id="sgra:EX895_003027"/>
<comment type="similarity">
    <text evidence="2">Belongs to the tellurite-resistance/dicarboxylate transporter (TDT) family.</text>
</comment>
<comment type="subcellular location">
    <subcellularLocation>
        <location evidence="1">Cell membrane</location>
        <topology evidence="1">Multi-pass membrane protein</topology>
    </subcellularLocation>
</comment>
<organism evidence="10 11">
    <name type="scientific">Sporisorium graminicola</name>
    <dbReference type="NCBI Taxonomy" id="280036"/>
    <lineage>
        <taxon>Eukaryota</taxon>
        <taxon>Fungi</taxon>
        <taxon>Dikarya</taxon>
        <taxon>Basidiomycota</taxon>
        <taxon>Ustilaginomycotina</taxon>
        <taxon>Ustilaginomycetes</taxon>
        <taxon>Ustilaginales</taxon>
        <taxon>Ustilaginaceae</taxon>
        <taxon>Sporisorium</taxon>
    </lineage>
</organism>
<dbReference type="RefSeq" id="XP_029739916.1">
    <property type="nucleotide sequence ID" value="XM_029883625.1"/>
</dbReference>
<gene>
    <name evidence="10" type="ORF">EX895_003027</name>
</gene>
<evidence type="ECO:0000256" key="6">
    <source>
        <dbReference type="ARBA" id="ARBA00022989"/>
    </source>
</evidence>
<keyword evidence="7 9" id="KW-0472">Membrane</keyword>
<dbReference type="InterPro" id="IPR004695">
    <property type="entry name" value="SLAC1/Mae1/Ssu1/TehA"/>
</dbReference>
<evidence type="ECO:0000256" key="7">
    <source>
        <dbReference type="ARBA" id="ARBA00023136"/>
    </source>
</evidence>
<dbReference type="GO" id="GO:0000319">
    <property type="term" value="F:sulfite transmembrane transporter activity"/>
    <property type="evidence" value="ECO:0007669"/>
    <property type="project" value="TreeGrafter"/>
</dbReference>
<feature type="transmembrane region" description="Helical" evidence="9">
    <location>
        <begin position="418"/>
        <end position="438"/>
    </location>
</feature>
<evidence type="ECO:0000256" key="8">
    <source>
        <dbReference type="SAM" id="MobiDB-lite"/>
    </source>
</evidence>
<feature type="compositionally biased region" description="Polar residues" evidence="8">
    <location>
        <begin position="50"/>
        <end position="79"/>
    </location>
</feature>
<feature type="transmembrane region" description="Helical" evidence="9">
    <location>
        <begin position="123"/>
        <end position="144"/>
    </location>
</feature>
<feature type="region of interest" description="Disordered" evidence="8">
    <location>
        <begin position="488"/>
        <end position="559"/>
    </location>
</feature>
<keyword evidence="5 9" id="KW-0812">Transmembrane</keyword>
<dbReference type="EMBL" id="SRRM01000011">
    <property type="protein sequence ID" value="TKY87931.1"/>
    <property type="molecule type" value="Genomic_DNA"/>
</dbReference>
<dbReference type="GO" id="GO:0005886">
    <property type="term" value="C:plasma membrane"/>
    <property type="evidence" value="ECO:0007669"/>
    <property type="project" value="UniProtKB-SubCell"/>
</dbReference>
<evidence type="ECO:0008006" key="12">
    <source>
        <dbReference type="Google" id="ProtNLM"/>
    </source>
</evidence>
<evidence type="ECO:0000256" key="9">
    <source>
        <dbReference type="SAM" id="Phobius"/>
    </source>
</evidence>
<feature type="compositionally biased region" description="Basic and acidic residues" evidence="8">
    <location>
        <begin position="545"/>
        <end position="559"/>
    </location>
</feature>
<dbReference type="Proteomes" id="UP000306050">
    <property type="component" value="Chromosome SGRAM_19"/>
</dbReference>
<feature type="transmembrane region" description="Helical" evidence="9">
    <location>
        <begin position="89"/>
        <end position="111"/>
    </location>
</feature>
<feature type="compositionally biased region" description="Acidic residues" evidence="8">
    <location>
        <begin position="493"/>
        <end position="507"/>
    </location>
</feature>
<proteinExistence type="inferred from homology"/>
<keyword evidence="4" id="KW-1003">Cell membrane</keyword>
<feature type="transmembrane region" description="Helical" evidence="9">
    <location>
        <begin position="263"/>
        <end position="287"/>
    </location>
</feature>
<sequence length="559" mass="61702">MVDLEKGRSRWRTAYYASYAPNMDPSLATDATAAIKDQRIHVEPQPPTPQHQQLSNTNSTNSPEASSTQVSSPLTPTRSQRMRSELRRITMHFTPSWFSVNMGTGISAILLHQLPYQFNGLGIISNVIFGFNVLLFLLFLAISVARYLIWPQLFWIMLFHPTQSLFLGTFAMGMTTIITMCAISLAPAWGQGFVYFTWAFWWFNAALSLAICIGLPFIQFTRHVQSLDRITAVWFLPVVTTIVCSATGGLVADLLPAAHAKLTLIVCWVLWGTGFGMAFLLMSLYYGRQAIHKIPPAQLIVSTFLPLGPCGQGAFALLQFASVLYKLSLSDGVALPSPDVTSAETARIMATAIYAVSVPVALVIWGLGLVWLLLAVSSLVDLWLVSELTFNLGWWGFTFPLGVFATAAIKFGSVLDSGAFRVLGTVLALIEVMLWMFIFSMTMKKALRGDIFFSPCLAEMCDEQGEPPKYVPPARKYTFEPRPIAVGSFGGGEEQDGGDGEDGEDGEEGWRSRSRMRTGRMGRAEASVTRVAKKLIGVTPSRSPFRQERTRERSSQRSP</sequence>
<evidence type="ECO:0000256" key="2">
    <source>
        <dbReference type="ARBA" id="ARBA00008566"/>
    </source>
</evidence>
<dbReference type="CDD" id="cd09318">
    <property type="entry name" value="TDT_SSU1"/>
    <property type="match status" value="1"/>
</dbReference>
<keyword evidence="6 9" id="KW-1133">Transmembrane helix</keyword>
<dbReference type="OrthoDB" id="1099at2759"/>
<dbReference type="InterPro" id="IPR051629">
    <property type="entry name" value="Sulfite_efflux_TDT"/>
</dbReference>
<feature type="transmembrane region" description="Helical" evidence="9">
    <location>
        <begin position="165"/>
        <end position="189"/>
    </location>
</feature>
<dbReference type="PANTHER" id="PTHR31686:SF1">
    <property type="entry name" value="SULFITE EFFLUX PUMP SSU1"/>
    <property type="match status" value="1"/>
</dbReference>
<feature type="transmembrane region" description="Helical" evidence="9">
    <location>
        <begin position="392"/>
        <end position="412"/>
    </location>
</feature>
<evidence type="ECO:0000256" key="4">
    <source>
        <dbReference type="ARBA" id="ARBA00022475"/>
    </source>
</evidence>
<feature type="transmembrane region" description="Helical" evidence="9">
    <location>
        <begin position="352"/>
        <end position="380"/>
    </location>
</feature>
<comment type="caution">
    <text evidence="10">The sequence shown here is derived from an EMBL/GenBank/DDBJ whole genome shotgun (WGS) entry which is preliminary data.</text>
</comment>
<evidence type="ECO:0000313" key="11">
    <source>
        <dbReference type="Proteomes" id="UP000306050"/>
    </source>
</evidence>
<feature type="region of interest" description="Disordered" evidence="8">
    <location>
        <begin position="43"/>
        <end position="79"/>
    </location>
</feature>
<reference evidence="10 11" key="1">
    <citation type="submission" date="2019-05" db="EMBL/GenBank/DDBJ databases">
        <title>Sporisorium graminicola CBS 10092 draft sequencing and annotation.</title>
        <authorList>
            <person name="Solano-Gonzalez S."/>
            <person name="Caddick M.X."/>
            <person name="Darby A."/>
        </authorList>
    </citation>
    <scope>NUCLEOTIDE SEQUENCE [LARGE SCALE GENOMIC DNA]</scope>
    <source>
        <strain evidence="10 11">CBS 10092</strain>
    </source>
</reference>
<evidence type="ECO:0000256" key="5">
    <source>
        <dbReference type="ARBA" id="ARBA00022692"/>
    </source>
</evidence>
<dbReference type="FunFam" id="1.50.10.150:FF:000004">
    <property type="entry name" value="Malic acid transporter"/>
    <property type="match status" value="1"/>
</dbReference>
<dbReference type="Gene3D" id="1.50.10.150">
    <property type="entry name" value="Voltage-dependent anion channel"/>
    <property type="match status" value="1"/>
</dbReference>
<evidence type="ECO:0000256" key="1">
    <source>
        <dbReference type="ARBA" id="ARBA00004651"/>
    </source>
</evidence>
<dbReference type="InterPro" id="IPR038665">
    <property type="entry name" value="Voltage-dep_anion_channel_sf"/>
</dbReference>
<evidence type="ECO:0000313" key="10">
    <source>
        <dbReference type="EMBL" id="TKY87931.1"/>
    </source>
</evidence>
<protein>
    <recommendedName>
        <fullName evidence="12">Malic acid transport protein</fullName>
    </recommendedName>
</protein>
<dbReference type="PANTHER" id="PTHR31686">
    <property type="match status" value="1"/>
</dbReference>
<keyword evidence="11" id="KW-1185">Reference proteome</keyword>
<feature type="transmembrane region" description="Helical" evidence="9">
    <location>
        <begin position="230"/>
        <end position="251"/>
    </location>
</feature>
<dbReference type="AlphaFoldDB" id="A0A4U7KTR3"/>
<accession>A0A4U7KTR3</accession>
<dbReference type="GeneID" id="40725922"/>
<keyword evidence="3" id="KW-0813">Transport</keyword>
<evidence type="ECO:0000256" key="3">
    <source>
        <dbReference type="ARBA" id="ARBA00022448"/>
    </source>
</evidence>
<name>A0A4U7KTR3_9BASI</name>
<feature type="transmembrane region" description="Helical" evidence="9">
    <location>
        <begin position="195"/>
        <end position="218"/>
    </location>
</feature>